<organism evidence="8 9">
    <name type="scientific">Cnephaeus nilssonii</name>
    <name type="common">Northern bat</name>
    <name type="synonym">Eptesicus nilssonii</name>
    <dbReference type="NCBI Taxonomy" id="3371016"/>
    <lineage>
        <taxon>Eukaryota</taxon>
        <taxon>Metazoa</taxon>
        <taxon>Chordata</taxon>
        <taxon>Craniata</taxon>
        <taxon>Vertebrata</taxon>
        <taxon>Euteleostomi</taxon>
        <taxon>Mammalia</taxon>
        <taxon>Eutheria</taxon>
        <taxon>Laurasiatheria</taxon>
        <taxon>Chiroptera</taxon>
        <taxon>Yangochiroptera</taxon>
        <taxon>Vespertilionidae</taxon>
        <taxon>Cnephaeus</taxon>
    </lineage>
</organism>
<feature type="domain" description="Dendritic cell-specific transmembrane protein-like" evidence="7">
    <location>
        <begin position="271"/>
        <end position="450"/>
    </location>
</feature>
<comment type="caution">
    <text evidence="8">The sequence shown here is derived from an EMBL/GenBank/DDBJ whole genome shotgun (WGS) entry which is preliminary data.</text>
</comment>
<dbReference type="EMBL" id="JAULJE010000019">
    <property type="protein sequence ID" value="KAK1331969.1"/>
    <property type="molecule type" value="Genomic_DNA"/>
</dbReference>
<evidence type="ECO:0000256" key="6">
    <source>
        <dbReference type="SAM" id="Phobius"/>
    </source>
</evidence>
<dbReference type="Proteomes" id="UP001177744">
    <property type="component" value="Unassembled WGS sequence"/>
</dbReference>
<dbReference type="GO" id="GO:0005789">
    <property type="term" value="C:endoplasmic reticulum membrane"/>
    <property type="evidence" value="ECO:0007669"/>
    <property type="project" value="TreeGrafter"/>
</dbReference>
<feature type="transmembrane region" description="Helical" evidence="6">
    <location>
        <begin position="406"/>
        <end position="427"/>
    </location>
</feature>
<dbReference type="AlphaFoldDB" id="A0AA40HIQ8"/>
<dbReference type="PANTHER" id="PTHR21041">
    <property type="entry name" value="DENDRITIC CELL-SPECIFIC TRANSMEMBRANE PROTEIN"/>
    <property type="match status" value="1"/>
</dbReference>
<reference evidence="8" key="1">
    <citation type="submission" date="2023-06" db="EMBL/GenBank/DDBJ databases">
        <title>Reference genome for the Northern bat (Eptesicus nilssonii), a most northern bat species.</title>
        <authorList>
            <person name="Laine V.N."/>
            <person name="Pulliainen A.T."/>
            <person name="Lilley T.M."/>
        </authorList>
    </citation>
    <scope>NUCLEOTIDE SEQUENCE</scope>
    <source>
        <strain evidence="8">BLF_Eptnil</strain>
        <tissue evidence="8">Kidney</tissue>
    </source>
</reference>
<dbReference type="PANTHER" id="PTHR21041:SF2">
    <property type="entry name" value="DENDRITIC CELL-SPECIFIC TRANSMEMBRANE PROTEIN"/>
    <property type="match status" value="1"/>
</dbReference>
<accession>A0AA40HIQ8</accession>
<evidence type="ECO:0000256" key="2">
    <source>
        <dbReference type="ARBA" id="ARBA00022692"/>
    </source>
</evidence>
<evidence type="ECO:0000313" key="9">
    <source>
        <dbReference type="Proteomes" id="UP001177744"/>
    </source>
</evidence>
<proteinExistence type="predicted"/>
<dbReference type="GO" id="GO:0009986">
    <property type="term" value="C:cell surface"/>
    <property type="evidence" value="ECO:0007669"/>
    <property type="project" value="TreeGrafter"/>
</dbReference>
<keyword evidence="2 6" id="KW-0812">Transmembrane</keyword>
<evidence type="ECO:0000256" key="1">
    <source>
        <dbReference type="ARBA" id="ARBA00004141"/>
    </source>
</evidence>
<feature type="transmembrane region" description="Helical" evidence="6">
    <location>
        <begin position="125"/>
        <end position="144"/>
    </location>
</feature>
<feature type="transmembrane region" description="Helical" evidence="6">
    <location>
        <begin position="324"/>
        <end position="350"/>
    </location>
</feature>
<comment type="subcellular location">
    <subcellularLocation>
        <location evidence="1">Membrane</location>
        <topology evidence="1">Multi-pass membrane protein</topology>
    </subcellularLocation>
</comment>
<evidence type="ECO:0000256" key="5">
    <source>
        <dbReference type="SAM" id="MobiDB-lite"/>
    </source>
</evidence>
<evidence type="ECO:0000313" key="8">
    <source>
        <dbReference type="EMBL" id="KAK1331969.1"/>
    </source>
</evidence>
<feature type="transmembrane region" description="Helical" evidence="6">
    <location>
        <begin position="243"/>
        <end position="260"/>
    </location>
</feature>
<feature type="region of interest" description="Disordered" evidence="5">
    <location>
        <begin position="1"/>
        <end position="27"/>
    </location>
</feature>
<keyword evidence="4 6" id="KW-0472">Membrane</keyword>
<protein>
    <recommendedName>
        <fullName evidence="7">Dendritic cell-specific transmembrane protein-like domain-containing protein</fullName>
    </recommendedName>
</protein>
<gene>
    <name evidence="8" type="ORF">QTO34_007646</name>
</gene>
<feature type="transmembrane region" description="Helical" evidence="6">
    <location>
        <begin position="52"/>
        <end position="76"/>
    </location>
</feature>
<evidence type="ECO:0000256" key="3">
    <source>
        <dbReference type="ARBA" id="ARBA00022989"/>
    </source>
</evidence>
<evidence type="ECO:0000259" key="7">
    <source>
        <dbReference type="Pfam" id="PF07782"/>
    </source>
</evidence>
<sequence length="499" mass="56405">MTSPGAAPCHSRPWSRASVDDDSTSESLKTAEVVPSCTLPLRLWMQLEAPGALGWVDFLQHLGICSFVAFGSVGLLSVAFSWFLSSFVVFTISWVTAWVLLCCSKHVRCFVVLFFLSCGLREGRNALIAAGTGIVILGHVGNVFHNFKGLLDSMTCNIRAKSFSIHLPLLQRYMEAIQWIYGHVTHLGLLDGLVSWNQTLAVSLFSPSQALEAQLNDTKGQVVGVLYQMVTATEVLSSLGRQLLALTGLLLVLLGTGLFMKRFLDPGGWKFENTYITRQFVRFDEGERHRQRPGVLPLSKKERKKYLVIPSFGLTPKERKNLGLFFLPVLTHLYLWVLFAAIDFLLYRLIFSVSRHFQNLPSLEVHLKLHREEQGTQNIIHDSPFHVALFEPNCIPKPKLLLSKTWVPLSIILVVLVVLGLLSSFLMQLKILVSASFYPSVQRERIQYLHAKLLKKRSKQPVGEEERQLSLYFTKIHFWLPVLKVLRKKRVDAARESNP</sequence>
<dbReference type="Pfam" id="PF07782">
    <property type="entry name" value="DC_STAMP"/>
    <property type="match status" value="1"/>
</dbReference>
<dbReference type="InterPro" id="IPR051856">
    <property type="entry name" value="CSR-E3_Ligase_Protein"/>
</dbReference>
<keyword evidence="3 6" id="KW-1133">Transmembrane helix</keyword>
<name>A0AA40HIQ8_CNENI</name>
<dbReference type="InterPro" id="IPR012858">
    <property type="entry name" value="DC_STAMP-like"/>
</dbReference>
<evidence type="ECO:0000256" key="4">
    <source>
        <dbReference type="ARBA" id="ARBA00023136"/>
    </source>
</evidence>
<keyword evidence="9" id="KW-1185">Reference proteome</keyword>